<feature type="transmembrane region" description="Helical" evidence="5">
    <location>
        <begin position="47"/>
        <end position="70"/>
    </location>
</feature>
<dbReference type="Proteomes" id="UP000217199">
    <property type="component" value="Unassembled WGS sequence"/>
</dbReference>
<comment type="subcellular location">
    <subcellularLocation>
        <location evidence="1">Membrane</location>
        <topology evidence="1">Multi-pass membrane protein</topology>
    </subcellularLocation>
</comment>
<proteinExistence type="predicted"/>
<dbReference type="GO" id="GO:0016020">
    <property type="term" value="C:membrane"/>
    <property type="evidence" value="ECO:0007669"/>
    <property type="project" value="UniProtKB-SubCell"/>
</dbReference>
<feature type="transmembrane region" description="Helical" evidence="5">
    <location>
        <begin position="189"/>
        <end position="216"/>
    </location>
</feature>
<dbReference type="PANTHER" id="PTHR31465:SF1">
    <property type="entry name" value="PROTEIN RTA1-RELATED"/>
    <property type="match status" value="1"/>
</dbReference>
<evidence type="ECO:0000256" key="3">
    <source>
        <dbReference type="ARBA" id="ARBA00022989"/>
    </source>
</evidence>
<feature type="chain" id="PRO_5013789948" evidence="6">
    <location>
        <begin position="24"/>
        <end position="324"/>
    </location>
</feature>
<feature type="transmembrane region" description="Helical" evidence="5">
    <location>
        <begin position="152"/>
        <end position="169"/>
    </location>
</feature>
<keyword evidence="2 5" id="KW-0812">Transmembrane</keyword>
<dbReference type="Pfam" id="PF04479">
    <property type="entry name" value="RTA1"/>
    <property type="match status" value="1"/>
</dbReference>
<feature type="transmembrane region" description="Helical" evidence="5">
    <location>
        <begin position="273"/>
        <end position="293"/>
    </location>
</feature>
<sequence length="324" mass="36322">MSLLKRFFSFSLILFSLASAVLADSTRVCASDPYADPANDPCNIMKYIPSNALTSIALILILAAGIVHIFNMCKWGGYFMLVMTIGTFTYAGGIAIRYALHSNPQSTNTYIAESTLVILSPCLFIASEYMLLGRLATYLDRSNYLWIRAQRITKVFVVSDVLTFLIQGSGSGLTASASSEDSAKLGNDIILAGLILQLISFIIFSLMLFTFLWKVHQNDRALWRKDMNESWMQDWRYLAFALTLSCVVINIRCIYRAIEFAGGYDGSIATNEGLFYIFDVLQMFLTVASYALIWPGRYLRPTSQSFKVPYNTVDHDSNVPLRSF</sequence>
<gene>
    <name evidence="7" type="ORF">PNOK_0073300</name>
</gene>
<dbReference type="STRING" id="2282107.A0A286UW41"/>
<evidence type="ECO:0000313" key="7">
    <source>
        <dbReference type="EMBL" id="PAV23665.1"/>
    </source>
</evidence>
<dbReference type="OrthoDB" id="3358017at2759"/>
<evidence type="ECO:0000256" key="2">
    <source>
        <dbReference type="ARBA" id="ARBA00022692"/>
    </source>
</evidence>
<feature type="transmembrane region" description="Helical" evidence="5">
    <location>
        <begin position="77"/>
        <end position="98"/>
    </location>
</feature>
<dbReference type="InterPro" id="IPR007568">
    <property type="entry name" value="RTA1"/>
</dbReference>
<evidence type="ECO:0000256" key="4">
    <source>
        <dbReference type="ARBA" id="ARBA00023136"/>
    </source>
</evidence>
<evidence type="ECO:0000313" key="8">
    <source>
        <dbReference type="Proteomes" id="UP000217199"/>
    </source>
</evidence>
<dbReference type="InParanoid" id="A0A286UW41"/>
<dbReference type="AlphaFoldDB" id="A0A286UW41"/>
<evidence type="ECO:0000256" key="5">
    <source>
        <dbReference type="SAM" id="Phobius"/>
    </source>
</evidence>
<dbReference type="EMBL" id="NBII01000001">
    <property type="protein sequence ID" value="PAV23665.1"/>
    <property type="molecule type" value="Genomic_DNA"/>
</dbReference>
<evidence type="ECO:0000256" key="1">
    <source>
        <dbReference type="ARBA" id="ARBA00004141"/>
    </source>
</evidence>
<accession>A0A286UW41</accession>
<name>A0A286UW41_9AGAM</name>
<keyword evidence="6" id="KW-0732">Signal</keyword>
<keyword evidence="3 5" id="KW-1133">Transmembrane helix</keyword>
<evidence type="ECO:0000256" key="6">
    <source>
        <dbReference type="SAM" id="SignalP"/>
    </source>
</evidence>
<organism evidence="7 8">
    <name type="scientific">Pyrrhoderma noxium</name>
    <dbReference type="NCBI Taxonomy" id="2282107"/>
    <lineage>
        <taxon>Eukaryota</taxon>
        <taxon>Fungi</taxon>
        <taxon>Dikarya</taxon>
        <taxon>Basidiomycota</taxon>
        <taxon>Agaricomycotina</taxon>
        <taxon>Agaricomycetes</taxon>
        <taxon>Hymenochaetales</taxon>
        <taxon>Hymenochaetaceae</taxon>
        <taxon>Pyrrhoderma</taxon>
    </lineage>
</organism>
<dbReference type="PANTHER" id="PTHR31465">
    <property type="entry name" value="PROTEIN RTA1-RELATED"/>
    <property type="match status" value="1"/>
</dbReference>
<feature type="signal peptide" evidence="6">
    <location>
        <begin position="1"/>
        <end position="23"/>
    </location>
</feature>
<protein>
    <submittedName>
        <fullName evidence="7">RTA1-domain-containing</fullName>
    </submittedName>
</protein>
<comment type="caution">
    <text evidence="7">The sequence shown here is derived from an EMBL/GenBank/DDBJ whole genome shotgun (WGS) entry which is preliminary data.</text>
</comment>
<feature type="transmembrane region" description="Helical" evidence="5">
    <location>
        <begin position="237"/>
        <end position="258"/>
    </location>
</feature>
<keyword evidence="8" id="KW-1185">Reference proteome</keyword>
<feature type="transmembrane region" description="Helical" evidence="5">
    <location>
        <begin position="110"/>
        <end position="131"/>
    </location>
</feature>
<keyword evidence="4 5" id="KW-0472">Membrane</keyword>
<reference evidence="7 8" key="1">
    <citation type="journal article" date="2017" name="Mol. Ecol.">
        <title>Comparative and population genomic landscape of Phellinus noxius: A hypervariable fungus causing root rot in trees.</title>
        <authorList>
            <person name="Chung C.L."/>
            <person name="Lee T.J."/>
            <person name="Akiba M."/>
            <person name="Lee H.H."/>
            <person name="Kuo T.H."/>
            <person name="Liu D."/>
            <person name="Ke H.M."/>
            <person name="Yokoi T."/>
            <person name="Roa M.B."/>
            <person name="Lu M.J."/>
            <person name="Chang Y.Y."/>
            <person name="Ann P.J."/>
            <person name="Tsai J.N."/>
            <person name="Chen C.Y."/>
            <person name="Tzean S.S."/>
            <person name="Ota Y."/>
            <person name="Hattori T."/>
            <person name="Sahashi N."/>
            <person name="Liou R.F."/>
            <person name="Kikuchi T."/>
            <person name="Tsai I.J."/>
        </authorList>
    </citation>
    <scope>NUCLEOTIDE SEQUENCE [LARGE SCALE GENOMIC DNA]</scope>
    <source>
        <strain evidence="7 8">FFPRI411160</strain>
    </source>
</reference>